<gene>
    <name evidence="1" type="ORF">AMTR_s00062p00092250</name>
</gene>
<reference evidence="2" key="1">
    <citation type="journal article" date="2013" name="Science">
        <title>The Amborella genome and the evolution of flowering plants.</title>
        <authorList>
            <consortium name="Amborella Genome Project"/>
        </authorList>
    </citation>
    <scope>NUCLEOTIDE SEQUENCE [LARGE SCALE GENOMIC DNA]</scope>
</reference>
<dbReference type="Gramene" id="ERN19566">
    <property type="protein sequence ID" value="ERN19566"/>
    <property type="gene ID" value="AMTR_s00062p00092250"/>
</dbReference>
<keyword evidence="2" id="KW-1185">Reference proteome</keyword>
<dbReference type="Proteomes" id="UP000017836">
    <property type="component" value="Unassembled WGS sequence"/>
</dbReference>
<organism evidence="1 2">
    <name type="scientific">Amborella trichopoda</name>
    <dbReference type="NCBI Taxonomy" id="13333"/>
    <lineage>
        <taxon>Eukaryota</taxon>
        <taxon>Viridiplantae</taxon>
        <taxon>Streptophyta</taxon>
        <taxon>Embryophyta</taxon>
        <taxon>Tracheophyta</taxon>
        <taxon>Spermatophyta</taxon>
        <taxon>Magnoliopsida</taxon>
        <taxon>Amborellales</taxon>
        <taxon>Amborellaceae</taxon>
        <taxon>Amborella</taxon>
    </lineage>
</organism>
<accession>U5D1U0</accession>
<proteinExistence type="predicted"/>
<dbReference type="eggNOG" id="KOG0710">
    <property type="taxonomic scope" value="Eukaryota"/>
</dbReference>
<name>U5D1U0_AMBTC</name>
<protein>
    <submittedName>
        <fullName evidence="1">Uncharacterized protein</fullName>
    </submittedName>
</protein>
<dbReference type="AlphaFoldDB" id="U5D1U0"/>
<dbReference type="HOGENOM" id="CLU_046737_5_0_1"/>
<evidence type="ECO:0000313" key="1">
    <source>
        <dbReference type="EMBL" id="ERN19566.1"/>
    </source>
</evidence>
<dbReference type="EMBL" id="KI392068">
    <property type="protein sequence ID" value="ERN19566.1"/>
    <property type="molecule type" value="Genomic_DNA"/>
</dbReference>
<evidence type="ECO:0000313" key="2">
    <source>
        <dbReference type="Proteomes" id="UP000017836"/>
    </source>
</evidence>
<sequence>MSLIPSIFGQRNNVLDPFSLDIWDPFHGFFPSSLNSNTTSPSSIFNPNNSATSAFLNAIGKRVKMPMFFRAISPISIERKKVEEKNDKWHRVERSQGKFMR</sequence>
<dbReference type="OMA" id="WHRVGNA"/>